<organism evidence="4 5">
    <name type="scientific">Leptomonas pyrrhocoris</name>
    <name type="common">Firebug parasite</name>
    <dbReference type="NCBI Taxonomy" id="157538"/>
    <lineage>
        <taxon>Eukaryota</taxon>
        <taxon>Discoba</taxon>
        <taxon>Euglenozoa</taxon>
        <taxon>Kinetoplastea</taxon>
        <taxon>Metakinetoplastina</taxon>
        <taxon>Trypanosomatida</taxon>
        <taxon>Trypanosomatidae</taxon>
        <taxon>Leishmaniinae</taxon>
        <taxon>Leptomonas</taxon>
    </lineage>
</organism>
<dbReference type="VEuPathDB" id="TriTrypDB:LpyrH10_07_3450"/>
<dbReference type="Gene3D" id="3.30.70.330">
    <property type="match status" value="1"/>
</dbReference>
<name>A0A0N1J4X0_LEPPY</name>
<dbReference type="AlphaFoldDB" id="A0A0N1J4X0"/>
<proteinExistence type="predicted"/>
<evidence type="ECO:0000313" key="4">
    <source>
        <dbReference type="EMBL" id="KPA81201.1"/>
    </source>
</evidence>
<gene>
    <name evidence="4" type="ORF">ABB37_04538</name>
</gene>
<feature type="region of interest" description="Disordered" evidence="2">
    <location>
        <begin position="236"/>
        <end position="264"/>
    </location>
</feature>
<evidence type="ECO:0000259" key="3">
    <source>
        <dbReference type="PROSITE" id="PS50102"/>
    </source>
</evidence>
<evidence type="ECO:0000256" key="2">
    <source>
        <dbReference type="SAM" id="MobiDB-lite"/>
    </source>
</evidence>
<dbReference type="SUPFAM" id="SSF54928">
    <property type="entry name" value="RNA-binding domain, RBD"/>
    <property type="match status" value="1"/>
</dbReference>
<comment type="caution">
    <text evidence="4">The sequence shown here is derived from an EMBL/GenBank/DDBJ whole genome shotgun (WGS) entry which is preliminary data.</text>
</comment>
<dbReference type="RefSeq" id="XP_015659640.1">
    <property type="nucleotide sequence ID" value="XM_015802239.1"/>
</dbReference>
<dbReference type="GO" id="GO:0003723">
    <property type="term" value="F:RNA binding"/>
    <property type="evidence" value="ECO:0007669"/>
    <property type="project" value="UniProtKB-UniRule"/>
</dbReference>
<keyword evidence="5" id="KW-1185">Reference proteome</keyword>
<feature type="compositionally biased region" description="Low complexity" evidence="2">
    <location>
        <begin position="239"/>
        <end position="261"/>
    </location>
</feature>
<dbReference type="InterPro" id="IPR035979">
    <property type="entry name" value="RBD_domain_sf"/>
</dbReference>
<protein>
    <recommendedName>
        <fullName evidence="3">RRM domain-containing protein</fullName>
    </recommendedName>
</protein>
<feature type="domain" description="RRM" evidence="3">
    <location>
        <begin position="2"/>
        <end position="78"/>
    </location>
</feature>
<dbReference type="Proteomes" id="UP000037923">
    <property type="component" value="Unassembled WGS sequence"/>
</dbReference>
<evidence type="ECO:0000313" key="5">
    <source>
        <dbReference type="Proteomes" id="UP000037923"/>
    </source>
</evidence>
<dbReference type="InterPro" id="IPR000504">
    <property type="entry name" value="RRM_dom"/>
</dbReference>
<dbReference type="InterPro" id="IPR012677">
    <property type="entry name" value="Nucleotide-bd_a/b_plait_sf"/>
</dbReference>
<reference evidence="4 5" key="1">
    <citation type="submission" date="2015-07" db="EMBL/GenBank/DDBJ databases">
        <title>High-quality genome of monoxenous trypanosomatid Leptomonas pyrrhocoris.</title>
        <authorList>
            <person name="Flegontov P."/>
            <person name="Butenko A."/>
            <person name="Firsov S."/>
            <person name="Vlcek C."/>
            <person name="Logacheva M.D."/>
            <person name="Field M."/>
            <person name="Filatov D."/>
            <person name="Flegontova O."/>
            <person name="Gerasimov E."/>
            <person name="Jackson A.P."/>
            <person name="Kelly S."/>
            <person name="Opperdoes F."/>
            <person name="O'Reilly A."/>
            <person name="Votypka J."/>
            <person name="Yurchenko V."/>
            <person name="Lukes J."/>
        </authorList>
    </citation>
    <scope>NUCLEOTIDE SEQUENCE [LARGE SCALE GENOMIC DNA]</scope>
    <source>
        <strain evidence="4">H10</strain>
    </source>
</reference>
<dbReference type="PROSITE" id="PS50102">
    <property type="entry name" value="RRM"/>
    <property type="match status" value="1"/>
</dbReference>
<dbReference type="EMBL" id="LGTL01000007">
    <property type="protein sequence ID" value="KPA81201.1"/>
    <property type="molecule type" value="Genomic_DNA"/>
</dbReference>
<dbReference type="SMART" id="SM00360">
    <property type="entry name" value="RRM"/>
    <property type="match status" value="1"/>
</dbReference>
<dbReference type="OrthoDB" id="6730379at2759"/>
<evidence type="ECO:0000256" key="1">
    <source>
        <dbReference type="PROSITE-ProRule" id="PRU00176"/>
    </source>
</evidence>
<accession>A0A0N1J4X0</accession>
<keyword evidence="1" id="KW-0694">RNA-binding</keyword>
<dbReference type="GeneID" id="26904829"/>
<dbReference type="Pfam" id="PF00076">
    <property type="entry name" value="RRM_1"/>
    <property type="match status" value="1"/>
</dbReference>
<sequence length="325" mass="34578">MAELFIGQLPFSKFFPEDLLNLFRPYGNVVAHQLHIRQGNAFVTYAATDEADAAISALHGQCSLGTRSQPIQVMYSKGTRLISAFGLQHRSLCLARNKDRQRNKETLSATSNSSINNESVSLNDAVLAGLSGELKDEPATGLYPTGAEEVGANGNRSGAGVASFVSYGPIDISFDDEGRQMMGSGIFSNPSMYSLNAAATRQVQQQQAYVSGLMSVDPMVYGTPMKWAMTPPTMLMPTSNGSSNNSSNNGVLSPPSQMASPAAPPLPPPALSYVVMSSSTPTMATGFGVPGRMPVCYVVPTPTSPAYLSQQMLPPSLAYMQMQPM</sequence>